<dbReference type="InterPro" id="IPR058238">
    <property type="entry name" value="Lant_leader_dom"/>
</dbReference>
<dbReference type="NCBIfam" id="NF038153">
    <property type="entry name" value="lant_leader_L1a"/>
    <property type="match status" value="1"/>
</dbReference>
<organism evidence="1 2">
    <name type="scientific">Chitinophaga solisilvae</name>
    <dbReference type="NCBI Taxonomy" id="1233460"/>
    <lineage>
        <taxon>Bacteria</taxon>
        <taxon>Pseudomonadati</taxon>
        <taxon>Bacteroidota</taxon>
        <taxon>Chitinophagia</taxon>
        <taxon>Chitinophagales</taxon>
        <taxon>Chitinophagaceae</taxon>
        <taxon>Chitinophaga</taxon>
    </lineage>
</organism>
<dbReference type="AlphaFoldDB" id="A0A9Q5DAW6"/>
<evidence type="ECO:0008006" key="3">
    <source>
        <dbReference type="Google" id="ProtNLM"/>
    </source>
</evidence>
<proteinExistence type="predicted"/>
<accession>A0A9Q5DAW6</accession>
<dbReference type="EMBL" id="RIAR02000001">
    <property type="protein sequence ID" value="NSL90914.1"/>
    <property type="molecule type" value="Genomic_DNA"/>
</dbReference>
<keyword evidence="2" id="KW-1185">Reference proteome</keyword>
<gene>
    <name evidence="1" type="ORF">ECE50_029085</name>
</gene>
<name>A0A9Q5DAW6_9BACT</name>
<dbReference type="RefSeq" id="WP_127037020.1">
    <property type="nucleotide sequence ID" value="NZ_JAABOK010000018.1"/>
</dbReference>
<dbReference type="OrthoDB" id="676799at2"/>
<evidence type="ECO:0000313" key="2">
    <source>
        <dbReference type="Proteomes" id="UP000281028"/>
    </source>
</evidence>
<sequence length="64" mass="6820">MKKKKMNISRKLIFSKATIAALSVEQQAELVGGAVATRPIICNPSRIESCATIPPGGHLCQLCP</sequence>
<reference evidence="1" key="1">
    <citation type="submission" date="2020-05" db="EMBL/GenBank/DDBJ databases">
        <title>Chitinophaga laudate sp. nov., isolated from a tropical peat swamp.</title>
        <authorList>
            <person name="Goh C.B.S."/>
            <person name="Lee M.S."/>
            <person name="Parimannan S."/>
            <person name="Pasbakhsh P."/>
            <person name="Yule C.M."/>
            <person name="Rajandas H."/>
            <person name="Loke S."/>
            <person name="Croft L."/>
            <person name="Tan J.B.L."/>
        </authorList>
    </citation>
    <scope>NUCLEOTIDE SEQUENCE</scope>
    <source>
        <strain evidence="1">Mgbs1</strain>
    </source>
</reference>
<comment type="caution">
    <text evidence="1">The sequence shown here is derived from an EMBL/GenBank/DDBJ whole genome shotgun (WGS) entry which is preliminary data.</text>
</comment>
<evidence type="ECO:0000313" key="1">
    <source>
        <dbReference type="EMBL" id="NSL90914.1"/>
    </source>
</evidence>
<protein>
    <recommendedName>
        <fullName evidence="3">Class I lanthipeptide</fullName>
    </recommendedName>
</protein>
<dbReference type="Proteomes" id="UP000281028">
    <property type="component" value="Unassembled WGS sequence"/>
</dbReference>